<dbReference type="RefSeq" id="XP_001747216.1">
    <property type="nucleotide sequence ID" value="XM_001747164.1"/>
</dbReference>
<dbReference type="Proteomes" id="UP000001357">
    <property type="component" value="Unassembled WGS sequence"/>
</dbReference>
<feature type="compositionally biased region" description="Polar residues" evidence="1">
    <location>
        <begin position="67"/>
        <end position="76"/>
    </location>
</feature>
<feature type="compositionally biased region" description="Polar residues" evidence="1">
    <location>
        <begin position="1"/>
        <end position="15"/>
    </location>
</feature>
<feature type="compositionally biased region" description="Basic residues" evidence="1">
    <location>
        <begin position="142"/>
        <end position="153"/>
    </location>
</feature>
<protein>
    <submittedName>
        <fullName evidence="2">Uncharacterized protein</fullName>
    </submittedName>
</protein>
<name>A9V376_MONBE</name>
<dbReference type="EMBL" id="CH991556">
    <property type="protein sequence ID" value="EDQ88140.1"/>
    <property type="molecule type" value="Genomic_DNA"/>
</dbReference>
<evidence type="ECO:0000256" key="1">
    <source>
        <dbReference type="SAM" id="MobiDB-lite"/>
    </source>
</evidence>
<keyword evidence="3" id="KW-1185">Reference proteome</keyword>
<dbReference type="AlphaFoldDB" id="A9V376"/>
<accession>A9V376</accession>
<reference evidence="2 3" key="1">
    <citation type="journal article" date="2008" name="Nature">
        <title>The genome of the choanoflagellate Monosiga brevicollis and the origin of metazoans.</title>
        <authorList>
            <consortium name="JGI Sequencing"/>
            <person name="King N."/>
            <person name="Westbrook M.J."/>
            <person name="Young S.L."/>
            <person name="Kuo A."/>
            <person name="Abedin M."/>
            <person name="Chapman J."/>
            <person name="Fairclough S."/>
            <person name="Hellsten U."/>
            <person name="Isogai Y."/>
            <person name="Letunic I."/>
            <person name="Marr M."/>
            <person name="Pincus D."/>
            <person name="Putnam N."/>
            <person name="Rokas A."/>
            <person name="Wright K.J."/>
            <person name="Zuzow R."/>
            <person name="Dirks W."/>
            <person name="Good M."/>
            <person name="Goodstein D."/>
            <person name="Lemons D."/>
            <person name="Li W."/>
            <person name="Lyons J.B."/>
            <person name="Morris A."/>
            <person name="Nichols S."/>
            <person name="Richter D.J."/>
            <person name="Salamov A."/>
            <person name="Bork P."/>
            <person name="Lim W.A."/>
            <person name="Manning G."/>
            <person name="Miller W.T."/>
            <person name="McGinnis W."/>
            <person name="Shapiro H."/>
            <person name="Tjian R."/>
            <person name="Grigoriev I.V."/>
            <person name="Rokhsar D."/>
        </authorList>
    </citation>
    <scope>NUCLEOTIDE SEQUENCE [LARGE SCALE GENOMIC DNA]</scope>
    <source>
        <strain evidence="3">MX1 / ATCC 50154</strain>
    </source>
</reference>
<dbReference type="InParanoid" id="A9V376"/>
<gene>
    <name evidence="2" type="ORF">MONBRDRAFT_26733</name>
</gene>
<sequence length="153" mass="17118">MAQVSNSSTIGNTSHNIREDKSSPAENLSHPPARKVAGQRHPVIHHHYHPEPVDHDAHGPEAMHDPSTGNPSQDLNLRQEAIKKQSDKLEKLNKEAPRAQLNRLRHDPTNAEHSGQPHALKSEKLQRAQIGGKGAPIMDHHRMNHMHKQRTGK</sequence>
<proteinExistence type="predicted"/>
<evidence type="ECO:0000313" key="2">
    <source>
        <dbReference type="EMBL" id="EDQ88140.1"/>
    </source>
</evidence>
<dbReference type="GeneID" id="5892336"/>
<feature type="compositionally biased region" description="Basic and acidic residues" evidence="1">
    <location>
        <begin position="49"/>
        <end position="64"/>
    </location>
</feature>
<feature type="compositionally biased region" description="Basic and acidic residues" evidence="1">
    <location>
        <begin position="80"/>
        <end position="97"/>
    </location>
</feature>
<evidence type="ECO:0000313" key="3">
    <source>
        <dbReference type="Proteomes" id="UP000001357"/>
    </source>
</evidence>
<organism evidence="2 3">
    <name type="scientific">Monosiga brevicollis</name>
    <name type="common">Choanoflagellate</name>
    <dbReference type="NCBI Taxonomy" id="81824"/>
    <lineage>
        <taxon>Eukaryota</taxon>
        <taxon>Choanoflagellata</taxon>
        <taxon>Craspedida</taxon>
        <taxon>Salpingoecidae</taxon>
        <taxon>Monosiga</taxon>
    </lineage>
</organism>
<dbReference type="KEGG" id="mbr:MONBRDRAFT_26733"/>
<feature type="region of interest" description="Disordered" evidence="1">
    <location>
        <begin position="1"/>
        <end position="153"/>
    </location>
</feature>